<dbReference type="EMBL" id="JAGMVS010000038">
    <property type="protein sequence ID" value="MCM2436630.1"/>
    <property type="molecule type" value="Genomic_DNA"/>
</dbReference>
<evidence type="ECO:0000256" key="6">
    <source>
        <dbReference type="ARBA" id="ARBA00022840"/>
    </source>
</evidence>
<keyword evidence="6 10" id="KW-0067">ATP-binding</keyword>
<evidence type="ECO:0000256" key="3">
    <source>
        <dbReference type="ARBA" id="ARBA00022598"/>
    </source>
</evidence>
<sequence>MITTYEQAIEYIHGRSVWKKTPTLDRIRHLLKLLGNPETKNKFVHITGTNGKGSTTSFLNNILQMNGLKVGSFTSPYITKFNERISVNNQMISDAVLLQLVQQIEPIVTEIEHELKNDEVAPTEFEVITAMMFLYFSQNPVDIVLVEVGIGGIYDSTNVLVPLLSIITNVGFDHMHVLGHTITAIAQQKAGIIKNSPVIYGGRRQDEAGKVITQKAIAQKVPLYTMEDNTIEIVNSDQWTETFTISNKKLDMAKSLFTIKLLGKYQIDNAILAIMAYLLLVEKKIVSFSLAKLQLGLANTTWPGRFEVLSKEPQIVIDGAHNVPAMNGLSELLMRKFKNYQQINIIFAALADKQFIAMAKILINIPNVSLYVTEFSGPGNRQIADEMLIKRMLPAVNLSDNWEETLRDVAKNNPMTLTLVTGSLYFISEVRTILTH</sequence>
<dbReference type="EC" id="6.3.2.17" evidence="2"/>
<accession>A0ABT0VJP1</accession>
<keyword evidence="4" id="KW-0479">Metal-binding</keyword>
<evidence type="ECO:0000313" key="13">
    <source>
        <dbReference type="EMBL" id="MCM2436630.1"/>
    </source>
</evidence>
<dbReference type="Pfam" id="PF02875">
    <property type="entry name" value="Mur_ligase_C"/>
    <property type="match status" value="1"/>
</dbReference>
<comment type="catalytic activity">
    <reaction evidence="9">
        <text>(6S)-5,6,7,8-tetrahydrofolyl-(gamma-L-Glu)(n) + L-glutamate + ATP = (6S)-5,6,7,8-tetrahydrofolyl-(gamma-L-Glu)(n+1) + ADP + phosphate + H(+)</text>
        <dbReference type="Rhea" id="RHEA:10580"/>
        <dbReference type="Rhea" id="RHEA-COMP:14738"/>
        <dbReference type="Rhea" id="RHEA-COMP:14740"/>
        <dbReference type="ChEBI" id="CHEBI:15378"/>
        <dbReference type="ChEBI" id="CHEBI:29985"/>
        <dbReference type="ChEBI" id="CHEBI:30616"/>
        <dbReference type="ChEBI" id="CHEBI:43474"/>
        <dbReference type="ChEBI" id="CHEBI:141005"/>
        <dbReference type="ChEBI" id="CHEBI:456216"/>
        <dbReference type="EC" id="6.3.2.17"/>
    </reaction>
</comment>
<dbReference type="PANTHER" id="PTHR11136">
    <property type="entry name" value="FOLYLPOLYGLUTAMATE SYNTHASE-RELATED"/>
    <property type="match status" value="1"/>
</dbReference>
<evidence type="ECO:0000256" key="8">
    <source>
        <dbReference type="ARBA" id="ARBA00030592"/>
    </source>
</evidence>
<dbReference type="SUPFAM" id="SSF53244">
    <property type="entry name" value="MurD-like peptide ligases, peptide-binding domain"/>
    <property type="match status" value="1"/>
</dbReference>
<dbReference type="Proteomes" id="UP001057481">
    <property type="component" value="Unassembled WGS sequence"/>
</dbReference>
<protein>
    <recommendedName>
        <fullName evidence="2">tetrahydrofolate synthase</fullName>
        <ecNumber evidence="2">6.3.2.17</ecNumber>
    </recommendedName>
    <alternativeName>
        <fullName evidence="8">Tetrahydrofolylpolyglutamate synthase</fullName>
    </alternativeName>
</protein>
<evidence type="ECO:0000256" key="2">
    <source>
        <dbReference type="ARBA" id="ARBA00013025"/>
    </source>
</evidence>
<evidence type="ECO:0000256" key="10">
    <source>
        <dbReference type="PIRNR" id="PIRNR001563"/>
    </source>
</evidence>
<evidence type="ECO:0000313" key="14">
    <source>
        <dbReference type="Proteomes" id="UP001057481"/>
    </source>
</evidence>
<name>A0ABT0VJP1_9LACO</name>
<keyword evidence="14" id="KW-1185">Reference proteome</keyword>
<organism evidence="13 14">
    <name type="scientific">Periweissella beninensis</name>
    <dbReference type="NCBI Taxonomy" id="504936"/>
    <lineage>
        <taxon>Bacteria</taxon>
        <taxon>Bacillati</taxon>
        <taxon>Bacillota</taxon>
        <taxon>Bacilli</taxon>
        <taxon>Lactobacillales</taxon>
        <taxon>Lactobacillaceae</taxon>
        <taxon>Periweissella</taxon>
    </lineage>
</organism>
<dbReference type="InterPro" id="IPR004101">
    <property type="entry name" value="Mur_ligase_C"/>
</dbReference>
<gene>
    <name evidence="13" type="ORF">KAK10_01605</name>
</gene>
<evidence type="ECO:0000259" key="12">
    <source>
        <dbReference type="Pfam" id="PF08245"/>
    </source>
</evidence>
<evidence type="ECO:0000256" key="9">
    <source>
        <dbReference type="ARBA" id="ARBA00047493"/>
    </source>
</evidence>
<feature type="domain" description="Mur ligase central" evidence="12">
    <location>
        <begin position="46"/>
        <end position="276"/>
    </location>
</feature>
<dbReference type="PROSITE" id="PS01011">
    <property type="entry name" value="FOLYLPOLYGLU_SYNT_1"/>
    <property type="match status" value="1"/>
</dbReference>
<evidence type="ECO:0000259" key="11">
    <source>
        <dbReference type="Pfam" id="PF02875"/>
    </source>
</evidence>
<dbReference type="PROSITE" id="PS01012">
    <property type="entry name" value="FOLYLPOLYGLU_SYNT_2"/>
    <property type="match status" value="1"/>
</dbReference>
<evidence type="ECO:0000256" key="4">
    <source>
        <dbReference type="ARBA" id="ARBA00022723"/>
    </source>
</evidence>
<dbReference type="NCBIfam" id="TIGR01499">
    <property type="entry name" value="folC"/>
    <property type="match status" value="1"/>
</dbReference>
<comment type="similarity">
    <text evidence="1 10">Belongs to the folylpolyglutamate synthase family.</text>
</comment>
<dbReference type="Gene3D" id="3.90.190.20">
    <property type="entry name" value="Mur ligase, C-terminal domain"/>
    <property type="match status" value="1"/>
</dbReference>
<dbReference type="InterPro" id="IPR036565">
    <property type="entry name" value="Mur-like_cat_sf"/>
</dbReference>
<dbReference type="InterPro" id="IPR001645">
    <property type="entry name" value="Folylpolyglutamate_synth"/>
</dbReference>
<proteinExistence type="inferred from homology"/>
<keyword evidence="3 10" id="KW-0436">Ligase</keyword>
<reference evidence="13" key="1">
    <citation type="submission" date="2021-04" db="EMBL/GenBank/DDBJ databases">
        <title>Taxonomic assessment of Weissella genus.</title>
        <authorList>
            <person name="Fanelli F."/>
            <person name="Chieffi D."/>
            <person name="Dell'Aquila A."/>
            <person name="Gyu-Sung C."/>
            <person name="Franz C.M.A.P."/>
            <person name="Fusco V."/>
        </authorList>
    </citation>
    <scope>NUCLEOTIDE SEQUENCE</scope>
    <source>
        <strain evidence="13">LMG 25373</strain>
    </source>
</reference>
<keyword evidence="5 10" id="KW-0547">Nucleotide-binding</keyword>
<evidence type="ECO:0000256" key="5">
    <source>
        <dbReference type="ARBA" id="ARBA00022741"/>
    </source>
</evidence>
<feature type="domain" description="Mur ligase C-terminal" evidence="11">
    <location>
        <begin position="304"/>
        <end position="423"/>
    </location>
</feature>
<dbReference type="InterPro" id="IPR018109">
    <property type="entry name" value="Folylpolyglutamate_synth_CS"/>
</dbReference>
<dbReference type="Pfam" id="PF08245">
    <property type="entry name" value="Mur_ligase_M"/>
    <property type="match status" value="1"/>
</dbReference>
<dbReference type="InterPro" id="IPR013221">
    <property type="entry name" value="Mur_ligase_cen"/>
</dbReference>
<dbReference type="PIRSF" id="PIRSF001563">
    <property type="entry name" value="Folylpolyglu_synth"/>
    <property type="match status" value="1"/>
</dbReference>
<dbReference type="PANTHER" id="PTHR11136:SF0">
    <property type="entry name" value="DIHYDROFOLATE SYNTHETASE-RELATED"/>
    <property type="match status" value="1"/>
</dbReference>
<dbReference type="SUPFAM" id="SSF53623">
    <property type="entry name" value="MurD-like peptide ligases, catalytic domain"/>
    <property type="match status" value="1"/>
</dbReference>
<dbReference type="Gene3D" id="3.40.1190.10">
    <property type="entry name" value="Mur-like, catalytic domain"/>
    <property type="match status" value="1"/>
</dbReference>
<evidence type="ECO:0000256" key="7">
    <source>
        <dbReference type="ARBA" id="ARBA00022842"/>
    </source>
</evidence>
<dbReference type="InterPro" id="IPR036615">
    <property type="entry name" value="Mur_ligase_C_dom_sf"/>
</dbReference>
<comment type="caution">
    <text evidence="13">The sequence shown here is derived from an EMBL/GenBank/DDBJ whole genome shotgun (WGS) entry which is preliminary data.</text>
</comment>
<evidence type="ECO:0000256" key="1">
    <source>
        <dbReference type="ARBA" id="ARBA00008276"/>
    </source>
</evidence>
<dbReference type="RefSeq" id="WP_205143080.1">
    <property type="nucleotide sequence ID" value="NZ_JAFBDN010000003.1"/>
</dbReference>
<keyword evidence="7" id="KW-0460">Magnesium</keyword>